<evidence type="ECO:0000313" key="7">
    <source>
        <dbReference type="Proteomes" id="UP001201844"/>
    </source>
</evidence>
<comment type="similarity">
    <text evidence="1">Belongs to the LysR transcriptional regulatory family.</text>
</comment>
<feature type="domain" description="HTH lysR-type" evidence="5">
    <location>
        <begin position="1"/>
        <end position="49"/>
    </location>
</feature>
<evidence type="ECO:0000256" key="3">
    <source>
        <dbReference type="ARBA" id="ARBA00023125"/>
    </source>
</evidence>
<sequence>MTTAQLGSVTSAAERLNLTQPALSRQIQRLEQELGLTLFQRSGRNLRLSVHGDRLLGDAQAVLAASKRLHDAVSEMREGEYGILRIGACSQMIERHMSEVLPAWKQDNPNIDIRLEEGGGAELARRLDENELHLAINARHFARPDRFSRVDLGAMRVRAFCIPSAFTAEPDTITLAQLCSKPLLLLNRRHFTRELFETACQAESCLAQPALESGSPHTLLAIARSSGGVAIVPHMGTGAVEGLVAHDILHRGKPLDFEMSAIWPSSVPLPGYGHRFIAHIRDRLLPAPATVVSAQ</sequence>
<gene>
    <name evidence="6" type="ORF">MKI86_13410</name>
</gene>
<evidence type="ECO:0000256" key="2">
    <source>
        <dbReference type="ARBA" id="ARBA00023015"/>
    </source>
</evidence>
<dbReference type="PANTHER" id="PTHR30419">
    <property type="entry name" value="HTH-TYPE TRANSCRIPTIONAL REGULATOR YBHD"/>
    <property type="match status" value="1"/>
</dbReference>
<dbReference type="Gene3D" id="1.10.10.10">
    <property type="entry name" value="Winged helix-like DNA-binding domain superfamily/Winged helix DNA-binding domain"/>
    <property type="match status" value="1"/>
</dbReference>
<name>A0ABT0CNF0_9HYPH</name>
<comment type="caution">
    <text evidence="6">The sequence shown here is derived from an EMBL/GenBank/DDBJ whole genome shotgun (WGS) entry which is preliminary data.</text>
</comment>
<dbReference type="InterPro" id="IPR036390">
    <property type="entry name" value="WH_DNA-bd_sf"/>
</dbReference>
<keyword evidence="4" id="KW-0804">Transcription</keyword>
<keyword evidence="7" id="KW-1185">Reference proteome</keyword>
<reference evidence="6 7" key="1">
    <citation type="submission" date="2022-02" db="EMBL/GenBank/DDBJ databases">
        <title>Shinella B3.7 sp. nov., isolated from Sediment (Zhairuo Island).</title>
        <authorList>
            <person name="Chen G."/>
        </authorList>
    </citation>
    <scope>NUCLEOTIDE SEQUENCE [LARGE SCALE GENOMIC DNA]</scope>
    <source>
        <strain evidence="6 7">B3.7</strain>
        <plasmid evidence="6">unnamed</plasmid>
    </source>
</reference>
<dbReference type="SUPFAM" id="SSF53850">
    <property type="entry name" value="Periplasmic binding protein-like II"/>
    <property type="match status" value="1"/>
</dbReference>
<keyword evidence="3" id="KW-0238">DNA-binding</keyword>
<dbReference type="InterPro" id="IPR005119">
    <property type="entry name" value="LysR_subst-bd"/>
</dbReference>
<evidence type="ECO:0000259" key="5">
    <source>
        <dbReference type="PROSITE" id="PS50931"/>
    </source>
</evidence>
<dbReference type="SUPFAM" id="SSF46785">
    <property type="entry name" value="Winged helix' DNA-binding domain"/>
    <property type="match status" value="1"/>
</dbReference>
<dbReference type="Pfam" id="PF00126">
    <property type="entry name" value="HTH_1"/>
    <property type="match status" value="1"/>
</dbReference>
<proteinExistence type="inferred from homology"/>
<dbReference type="InterPro" id="IPR050950">
    <property type="entry name" value="HTH-type_LysR_regulators"/>
</dbReference>
<dbReference type="Pfam" id="PF03466">
    <property type="entry name" value="LysR_substrate"/>
    <property type="match status" value="1"/>
</dbReference>
<keyword evidence="2" id="KW-0805">Transcription regulation</keyword>
<dbReference type="EMBL" id="JAKVIN010000005">
    <property type="protein sequence ID" value="MCJ8150142.1"/>
    <property type="molecule type" value="Genomic_DNA"/>
</dbReference>
<geneLocation type="plasmid" evidence="6">
    <name>unnamed</name>
</geneLocation>
<evidence type="ECO:0000256" key="4">
    <source>
        <dbReference type="ARBA" id="ARBA00023163"/>
    </source>
</evidence>
<dbReference type="PRINTS" id="PR00039">
    <property type="entry name" value="HTHLYSR"/>
</dbReference>
<keyword evidence="6" id="KW-0614">Plasmid</keyword>
<accession>A0ABT0CNF0</accession>
<organism evidence="6 7">
    <name type="scientific">Shinella sedimenti</name>
    <dbReference type="NCBI Taxonomy" id="2919913"/>
    <lineage>
        <taxon>Bacteria</taxon>
        <taxon>Pseudomonadati</taxon>
        <taxon>Pseudomonadota</taxon>
        <taxon>Alphaproteobacteria</taxon>
        <taxon>Hyphomicrobiales</taxon>
        <taxon>Rhizobiaceae</taxon>
        <taxon>Shinella</taxon>
    </lineage>
</organism>
<dbReference type="CDD" id="cd05466">
    <property type="entry name" value="PBP2_LTTR_substrate"/>
    <property type="match status" value="1"/>
</dbReference>
<dbReference type="Gene3D" id="3.40.190.290">
    <property type="match status" value="1"/>
</dbReference>
<evidence type="ECO:0000256" key="1">
    <source>
        <dbReference type="ARBA" id="ARBA00009437"/>
    </source>
</evidence>
<dbReference type="InterPro" id="IPR036388">
    <property type="entry name" value="WH-like_DNA-bd_sf"/>
</dbReference>
<dbReference type="InterPro" id="IPR000847">
    <property type="entry name" value="LysR_HTH_N"/>
</dbReference>
<dbReference type="Proteomes" id="UP001201844">
    <property type="component" value="Unassembled WGS sequence"/>
</dbReference>
<dbReference type="PROSITE" id="PS50931">
    <property type="entry name" value="HTH_LYSR"/>
    <property type="match status" value="1"/>
</dbReference>
<protein>
    <submittedName>
        <fullName evidence="6">LysR family transcriptional regulator</fullName>
    </submittedName>
</protein>
<evidence type="ECO:0000313" key="6">
    <source>
        <dbReference type="EMBL" id="MCJ8150142.1"/>
    </source>
</evidence>